<evidence type="ECO:0000256" key="5">
    <source>
        <dbReference type="SAM" id="MobiDB-lite"/>
    </source>
</evidence>
<dbReference type="InterPro" id="IPR043502">
    <property type="entry name" value="DNA/RNA_pol_sf"/>
</dbReference>
<dbReference type="GO" id="GO:0003887">
    <property type="term" value="F:DNA-directed DNA polymerase activity"/>
    <property type="evidence" value="ECO:0007669"/>
    <property type="project" value="UniProtKB-KW"/>
</dbReference>
<dbReference type="GO" id="GO:0000166">
    <property type="term" value="F:nucleotide binding"/>
    <property type="evidence" value="ECO:0007669"/>
    <property type="project" value="InterPro"/>
</dbReference>
<accession>A0A8H3WVX6</accession>
<dbReference type="InterPro" id="IPR006134">
    <property type="entry name" value="DNA-dir_DNA_pol_B_multi_dom"/>
</dbReference>
<protein>
    <recommendedName>
        <fullName evidence="1">DNA-directed DNA polymerase</fullName>
        <ecNumber evidence="1">2.7.7.7</ecNumber>
    </recommendedName>
</protein>
<name>A0A8H3WVX6_GIGMA</name>
<proteinExistence type="predicted"/>
<keyword evidence="8" id="KW-1185">Reference proteome</keyword>
<organism evidence="7 8">
    <name type="scientific">Gigaspora margarita</name>
    <dbReference type="NCBI Taxonomy" id="4874"/>
    <lineage>
        <taxon>Eukaryota</taxon>
        <taxon>Fungi</taxon>
        <taxon>Fungi incertae sedis</taxon>
        <taxon>Mucoromycota</taxon>
        <taxon>Glomeromycotina</taxon>
        <taxon>Glomeromycetes</taxon>
        <taxon>Diversisporales</taxon>
        <taxon>Gigasporaceae</taxon>
        <taxon>Gigaspora</taxon>
    </lineage>
</organism>
<sequence>MAYKKTLFPWIFFEKKQYGGCLHEHFVELVDAVLFLKGVKMIKRNASKFYKTIAESMVWMALGFDEQKKLTNKKLDPRQIVFDMLSKYINQQHDLELFVLNAKYDPSKKPISIKDFFNSKHTEQSSGNKMVIDFVAKRNEEGKEDLEPGHFYYYILAHQDPKVNIGRKMWLVSEFTETDTIDKLYYFKSLKNICASFFAYTAKDAEKQIESFYKEQINSFKQLTLDFNPSSLLKRKNSTDPILITKKTKLSSKNEEGSGSKTKRKRSIKLIEPIQQQKKQK</sequence>
<evidence type="ECO:0000259" key="6">
    <source>
        <dbReference type="Pfam" id="PF00136"/>
    </source>
</evidence>
<reference evidence="7 8" key="1">
    <citation type="journal article" date="2019" name="Environ. Microbiol.">
        <title>At the nexus of three kingdoms: the genome of the mycorrhizal fungus Gigaspora margarita provides insights into plant, endobacterial and fungal interactions.</title>
        <authorList>
            <person name="Venice F."/>
            <person name="Ghignone S."/>
            <person name="Salvioli di Fossalunga A."/>
            <person name="Amselem J."/>
            <person name="Novero M."/>
            <person name="Xianan X."/>
            <person name="Sedzielewska Toro K."/>
            <person name="Morin E."/>
            <person name="Lipzen A."/>
            <person name="Grigoriev I.V."/>
            <person name="Henrissat B."/>
            <person name="Martin F.M."/>
            <person name="Bonfante P."/>
        </authorList>
    </citation>
    <scope>NUCLEOTIDE SEQUENCE [LARGE SCALE GENOMIC DNA]</scope>
    <source>
        <strain evidence="7 8">BEG34</strain>
    </source>
</reference>
<keyword evidence="3" id="KW-0548">Nucleotidyltransferase</keyword>
<evidence type="ECO:0000256" key="2">
    <source>
        <dbReference type="ARBA" id="ARBA00022679"/>
    </source>
</evidence>
<dbReference type="Pfam" id="PF00136">
    <property type="entry name" value="DNA_pol_B"/>
    <property type="match status" value="1"/>
</dbReference>
<feature type="domain" description="DNA-directed DNA polymerase family B multifunctional" evidence="6">
    <location>
        <begin position="5"/>
        <end position="192"/>
    </location>
</feature>
<dbReference type="OrthoDB" id="2423209at2759"/>
<dbReference type="Proteomes" id="UP000439903">
    <property type="component" value="Unassembled WGS sequence"/>
</dbReference>
<evidence type="ECO:0000313" key="7">
    <source>
        <dbReference type="EMBL" id="KAF0342373.1"/>
    </source>
</evidence>
<evidence type="ECO:0000313" key="8">
    <source>
        <dbReference type="Proteomes" id="UP000439903"/>
    </source>
</evidence>
<comment type="caution">
    <text evidence="7">The sequence shown here is derived from an EMBL/GenBank/DDBJ whole genome shotgun (WGS) entry which is preliminary data.</text>
</comment>
<dbReference type="EMBL" id="WTPW01003457">
    <property type="protein sequence ID" value="KAF0342373.1"/>
    <property type="molecule type" value="Genomic_DNA"/>
</dbReference>
<feature type="region of interest" description="Disordered" evidence="5">
    <location>
        <begin position="245"/>
        <end position="281"/>
    </location>
</feature>
<keyword evidence="4" id="KW-0239">DNA-directed DNA polymerase</keyword>
<gene>
    <name evidence="7" type="ORF">F8M41_016158</name>
</gene>
<dbReference type="SUPFAM" id="SSF56672">
    <property type="entry name" value="DNA/RNA polymerases"/>
    <property type="match status" value="1"/>
</dbReference>
<keyword evidence="2" id="KW-0808">Transferase</keyword>
<dbReference type="GO" id="GO:0003677">
    <property type="term" value="F:DNA binding"/>
    <property type="evidence" value="ECO:0007669"/>
    <property type="project" value="InterPro"/>
</dbReference>
<dbReference type="EC" id="2.7.7.7" evidence="1"/>
<dbReference type="AlphaFoldDB" id="A0A8H3WVX6"/>
<evidence type="ECO:0000256" key="1">
    <source>
        <dbReference type="ARBA" id="ARBA00012417"/>
    </source>
</evidence>
<evidence type="ECO:0000256" key="3">
    <source>
        <dbReference type="ARBA" id="ARBA00022695"/>
    </source>
</evidence>
<evidence type="ECO:0000256" key="4">
    <source>
        <dbReference type="ARBA" id="ARBA00022932"/>
    </source>
</evidence>